<dbReference type="eggNOG" id="COG0515">
    <property type="taxonomic scope" value="Bacteria"/>
</dbReference>
<dbReference type="EMBL" id="BAHD01000032">
    <property type="protein sequence ID" value="GAB96178.1"/>
    <property type="molecule type" value="Genomic_DNA"/>
</dbReference>
<dbReference type="Proteomes" id="UP000008366">
    <property type="component" value="Unassembled WGS sequence"/>
</dbReference>
<proteinExistence type="predicted"/>
<evidence type="ECO:0000259" key="2">
    <source>
        <dbReference type="SMART" id="SM00894"/>
    </source>
</evidence>
<evidence type="ECO:0000313" key="4">
    <source>
        <dbReference type="Proteomes" id="UP000008366"/>
    </source>
</evidence>
<name>K6VIW7_9MICO</name>
<reference evidence="3 4" key="1">
    <citation type="submission" date="2012-08" db="EMBL/GenBank/DDBJ databases">
        <title>Whole genome shotgun sequence of Kineosphaera limosa NBRC 100340.</title>
        <authorList>
            <person name="Yoshida I."/>
            <person name="Isaki S."/>
            <person name="Hosoyama A."/>
            <person name="Tsuchikane K."/>
            <person name="Katsumata H."/>
            <person name="Ando Y."/>
            <person name="Ohji S."/>
            <person name="Hamada M."/>
            <person name="Tamura T."/>
            <person name="Yamazoe A."/>
            <person name="Yamazaki S."/>
            <person name="Fujita N."/>
        </authorList>
    </citation>
    <scope>NUCLEOTIDE SEQUENCE [LARGE SCALE GENOMIC DNA]</scope>
    <source>
        <strain evidence="3 4">NBRC 100340</strain>
    </source>
</reference>
<keyword evidence="4" id="KW-1185">Reference proteome</keyword>
<dbReference type="AlphaFoldDB" id="K6VIW7"/>
<dbReference type="SMART" id="SM00894">
    <property type="entry name" value="Excalibur"/>
    <property type="match status" value="1"/>
</dbReference>
<feature type="domain" description="Excalibur calcium-binding" evidence="2">
    <location>
        <begin position="74"/>
        <end position="132"/>
    </location>
</feature>
<evidence type="ECO:0000256" key="1">
    <source>
        <dbReference type="SAM" id="MobiDB-lite"/>
    </source>
</evidence>
<dbReference type="OrthoDB" id="2735480at2"/>
<comment type="caution">
    <text evidence="3">The sequence shown here is derived from an EMBL/GenBank/DDBJ whole genome shotgun (WGS) entry which is preliminary data.</text>
</comment>
<dbReference type="RefSeq" id="WP_006592710.1">
    <property type="nucleotide sequence ID" value="NZ_BAHD01000032.1"/>
</dbReference>
<dbReference type="STRING" id="1184609.KILIM_032_00640"/>
<gene>
    <name evidence="3" type="ORF">KILIM_032_00640</name>
</gene>
<evidence type="ECO:0000313" key="3">
    <source>
        <dbReference type="EMBL" id="GAB96178.1"/>
    </source>
</evidence>
<protein>
    <recommendedName>
        <fullName evidence="2">Excalibur calcium-binding domain-containing protein</fullName>
    </recommendedName>
</protein>
<organism evidence="3 4">
    <name type="scientific">Kineosphaera limosa NBRC 100340</name>
    <dbReference type="NCBI Taxonomy" id="1184609"/>
    <lineage>
        <taxon>Bacteria</taxon>
        <taxon>Bacillati</taxon>
        <taxon>Actinomycetota</taxon>
        <taxon>Actinomycetes</taxon>
        <taxon>Micrococcales</taxon>
        <taxon>Dermatophilaceae</taxon>
        <taxon>Kineosphaera</taxon>
    </lineage>
</organism>
<accession>K6VIW7</accession>
<feature type="region of interest" description="Disordered" evidence="1">
    <location>
        <begin position="54"/>
        <end position="74"/>
    </location>
</feature>
<dbReference type="InterPro" id="IPR008613">
    <property type="entry name" value="Excalibur_Ca-bd_domain"/>
</dbReference>
<dbReference type="Pfam" id="PF05901">
    <property type="entry name" value="Excalibur"/>
    <property type="match status" value="1"/>
</dbReference>
<feature type="compositionally biased region" description="Polar residues" evidence="1">
    <location>
        <begin position="54"/>
        <end position="65"/>
    </location>
</feature>
<sequence>MRISRTAVAVALIGLLLAYGAAQSIGGLRAQAAPLPATEPAGLAQWSGAQRSGVAQLSSAPSSGTARAAKTPTRYKNCAARNRVHKNGVGRKGAVDKVGPRAKPVTKFRVDNALYLAQPKTLDRDRDGIACEKH</sequence>